<protein>
    <submittedName>
        <fullName evidence="1">Uncharacterized protein</fullName>
    </submittedName>
</protein>
<name>A0A542D9R5_9ACTN</name>
<comment type="caution">
    <text evidence="1">The sequence shown here is derived from an EMBL/GenBank/DDBJ whole genome shotgun (WGS) entry which is preliminary data.</text>
</comment>
<keyword evidence="2" id="KW-1185">Reference proteome</keyword>
<organism evidence="1 2">
    <name type="scientific">Kribbella jejuensis</name>
    <dbReference type="NCBI Taxonomy" id="236068"/>
    <lineage>
        <taxon>Bacteria</taxon>
        <taxon>Bacillati</taxon>
        <taxon>Actinomycetota</taxon>
        <taxon>Actinomycetes</taxon>
        <taxon>Propionibacteriales</taxon>
        <taxon>Kribbellaceae</taxon>
        <taxon>Kribbella</taxon>
    </lineage>
</organism>
<dbReference type="RefSeq" id="WP_141862090.1">
    <property type="nucleotide sequence ID" value="NZ_BAAAKA010000049.1"/>
</dbReference>
<dbReference type="EMBL" id="VFMM01000004">
    <property type="protein sequence ID" value="TQI99813.1"/>
    <property type="molecule type" value="Genomic_DNA"/>
</dbReference>
<accession>A0A542D9R5</accession>
<proteinExistence type="predicted"/>
<evidence type="ECO:0000313" key="1">
    <source>
        <dbReference type="EMBL" id="TQI99813.1"/>
    </source>
</evidence>
<dbReference type="AlphaFoldDB" id="A0A542D9R5"/>
<sequence>MFPGAIDVPPATYLDHLGTIFTRFTTQDSGNHSYGVQTPNTRALVLLPGPPPPVAEVLVEATTARFPGYRAFYEAWLTASSMIGV</sequence>
<reference evidence="1 2" key="1">
    <citation type="submission" date="2019-06" db="EMBL/GenBank/DDBJ databases">
        <title>Sequencing the genomes of 1000 actinobacteria strains.</title>
        <authorList>
            <person name="Klenk H.-P."/>
        </authorList>
    </citation>
    <scope>NUCLEOTIDE SEQUENCE [LARGE SCALE GENOMIC DNA]</scope>
    <source>
        <strain evidence="1 2">DSM 17305</strain>
    </source>
</reference>
<evidence type="ECO:0000313" key="2">
    <source>
        <dbReference type="Proteomes" id="UP000316298"/>
    </source>
</evidence>
<dbReference type="OrthoDB" id="334783at2"/>
<dbReference type="Proteomes" id="UP000316298">
    <property type="component" value="Unassembled WGS sequence"/>
</dbReference>
<gene>
    <name evidence="1" type="ORF">FB475_6801</name>
</gene>